<dbReference type="InterPro" id="IPR052336">
    <property type="entry name" value="MlaD_Phospholipid_Transporter"/>
</dbReference>
<accession>A0A5J5IPD8</accession>
<dbReference type="PANTHER" id="PTHR33371">
    <property type="entry name" value="INTERMEMBRANE PHOSPHOLIPID TRANSPORT SYSTEM BINDING PROTEIN MLAD-RELATED"/>
    <property type="match status" value="1"/>
</dbReference>
<evidence type="ECO:0000256" key="1">
    <source>
        <dbReference type="SAM" id="Coils"/>
    </source>
</evidence>
<proteinExistence type="predicted"/>
<sequence length="339" mass="36858">MKSTGYTRTIIVGIFVFLGVAIFIITVLTLGSQRKTFEKSITVKTVFDNVNGLQKGNNVWFSGVKVGTIKRVNLKDSGKVEVVINIEDVSVKFIPKDAKAKLSSDGLIGNKIIEIHGGTPDGAKIQEGDIIGSDKILSTDAMMSTLSKNNDNILAITNDFKLISSRIVAGKGSIGKLLTDETLADQLNATTNILKRASLNLERLSENVSDYTAKLNNKGSLANDLVTDTVIFNKLRTTVSRLQNIADSSQNIIANFNKTGNIINEGLTNKNTPAGMLLSDEQSANKIKGTLQNLQSASKKLDEDLEALQHNFLLRGFFKKKAKQDKENSKIVLDTVVTN</sequence>
<gene>
    <name evidence="4" type="ORF">FW778_07405</name>
</gene>
<name>A0A5J5IPD8_9BACT</name>
<dbReference type="RefSeq" id="WP_150413963.1">
    <property type="nucleotide sequence ID" value="NZ_VYQF01000001.1"/>
</dbReference>
<keyword evidence="2" id="KW-0472">Membrane</keyword>
<feature type="coiled-coil region" evidence="1">
    <location>
        <begin position="187"/>
        <end position="214"/>
    </location>
</feature>
<dbReference type="InterPro" id="IPR003399">
    <property type="entry name" value="Mce/MlaD"/>
</dbReference>
<dbReference type="EMBL" id="VYQF01000001">
    <property type="protein sequence ID" value="KAA9041834.1"/>
    <property type="molecule type" value="Genomic_DNA"/>
</dbReference>
<evidence type="ECO:0000259" key="3">
    <source>
        <dbReference type="Pfam" id="PF02470"/>
    </source>
</evidence>
<protein>
    <submittedName>
        <fullName evidence="4">MCE family protein</fullName>
    </submittedName>
</protein>
<organism evidence="4 5">
    <name type="scientific">Ginsengibacter hankyongi</name>
    <dbReference type="NCBI Taxonomy" id="2607284"/>
    <lineage>
        <taxon>Bacteria</taxon>
        <taxon>Pseudomonadati</taxon>
        <taxon>Bacteroidota</taxon>
        <taxon>Chitinophagia</taxon>
        <taxon>Chitinophagales</taxon>
        <taxon>Chitinophagaceae</taxon>
        <taxon>Ginsengibacter</taxon>
    </lineage>
</organism>
<reference evidence="4 5" key="1">
    <citation type="submission" date="2019-09" db="EMBL/GenBank/DDBJ databases">
        <title>Draft genome sequence of Ginsengibacter sp. BR5-29.</title>
        <authorList>
            <person name="Im W.-T."/>
        </authorList>
    </citation>
    <scope>NUCLEOTIDE SEQUENCE [LARGE SCALE GENOMIC DNA]</scope>
    <source>
        <strain evidence="4 5">BR5-29</strain>
    </source>
</reference>
<feature type="domain" description="Mce/MlaD" evidence="3">
    <location>
        <begin position="40"/>
        <end position="116"/>
    </location>
</feature>
<evidence type="ECO:0000313" key="5">
    <source>
        <dbReference type="Proteomes" id="UP000326903"/>
    </source>
</evidence>
<feature type="coiled-coil region" evidence="1">
    <location>
        <begin position="284"/>
        <end position="311"/>
    </location>
</feature>
<comment type="caution">
    <text evidence="4">The sequence shown here is derived from an EMBL/GenBank/DDBJ whole genome shotgun (WGS) entry which is preliminary data.</text>
</comment>
<dbReference type="Proteomes" id="UP000326903">
    <property type="component" value="Unassembled WGS sequence"/>
</dbReference>
<keyword evidence="2" id="KW-0812">Transmembrane</keyword>
<feature type="transmembrane region" description="Helical" evidence="2">
    <location>
        <begin position="6"/>
        <end position="30"/>
    </location>
</feature>
<keyword evidence="1" id="KW-0175">Coiled coil</keyword>
<dbReference type="AlphaFoldDB" id="A0A5J5IPD8"/>
<keyword evidence="2" id="KW-1133">Transmembrane helix</keyword>
<dbReference type="Pfam" id="PF02470">
    <property type="entry name" value="MlaD"/>
    <property type="match status" value="1"/>
</dbReference>
<dbReference type="PANTHER" id="PTHR33371:SF4">
    <property type="entry name" value="INTERMEMBRANE PHOSPHOLIPID TRANSPORT SYSTEM BINDING PROTEIN MLAD"/>
    <property type="match status" value="1"/>
</dbReference>
<evidence type="ECO:0000313" key="4">
    <source>
        <dbReference type="EMBL" id="KAA9041834.1"/>
    </source>
</evidence>
<evidence type="ECO:0000256" key="2">
    <source>
        <dbReference type="SAM" id="Phobius"/>
    </source>
</evidence>
<keyword evidence="5" id="KW-1185">Reference proteome</keyword>